<keyword evidence="5" id="KW-1185">Reference proteome</keyword>
<dbReference type="GO" id="GO:0008911">
    <property type="term" value="F:lactaldehyde dehydrogenase (NAD+) activity"/>
    <property type="evidence" value="ECO:0007669"/>
    <property type="project" value="TreeGrafter"/>
</dbReference>
<dbReference type="AlphaFoldDB" id="A0A2Z2KF88"/>
<feature type="domain" description="Aldehyde dehydrogenase" evidence="3">
    <location>
        <begin position="5"/>
        <end position="60"/>
    </location>
</feature>
<dbReference type="KEGG" id="pdh:B9T62_30915"/>
<evidence type="ECO:0000256" key="2">
    <source>
        <dbReference type="ARBA" id="ARBA00023002"/>
    </source>
</evidence>
<organism evidence="4 5">
    <name type="scientific">Paenibacillus donghaensis</name>
    <dbReference type="NCBI Taxonomy" id="414771"/>
    <lineage>
        <taxon>Bacteria</taxon>
        <taxon>Bacillati</taxon>
        <taxon>Bacillota</taxon>
        <taxon>Bacilli</taxon>
        <taxon>Bacillales</taxon>
        <taxon>Paenibacillaceae</taxon>
        <taxon>Paenibacillus</taxon>
    </lineage>
</organism>
<dbReference type="EMBL" id="CP021780">
    <property type="protein sequence ID" value="ASA24784.1"/>
    <property type="molecule type" value="Genomic_DNA"/>
</dbReference>
<name>A0A2Z2KF88_9BACL</name>
<dbReference type="Proteomes" id="UP000249890">
    <property type="component" value="Chromosome"/>
</dbReference>
<gene>
    <name evidence="4" type="ORF">B9T62_30915</name>
</gene>
<evidence type="ECO:0000313" key="4">
    <source>
        <dbReference type="EMBL" id="ASA24784.1"/>
    </source>
</evidence>
<keyword evidence="2" id="KW-0560">Oxidoreductase</keyword>
<dbReference type="InterPro" id="IPR016163">
    <property type="entry name" value="Ald_DH_C"/>
</dbReference>
<dbReference type="PANTHER" id="PTHR42991:SF1">
    <property type="entry name" value="ALDEHYDE DEHYDROGENASE"/>
    <property type="match status" value="1"/>
</dbReference>
<dbReference type="Pfam" id="PF00171">
    <property type="entry name" value="Aldedh"/>
    <property type="match status" value="1"/>
</dbReference>
<proteinExistence type="inferred from homology"/>
<comment type="similarity">
    <text evidence="1">Belongs to the aldehyde dehydrogenase family.</text>
</comment>
<dbReference type="PANTHER" id="PTHR42991">
    <property type="entry name" value="ALDEHYDE DEHYDROGENASE"/>
    <property type="match status" value="1"/>
</dbReference>
<protein>
    <recommendedName>
        <fullName evidence="3">Aldehyde dehydrogenase domain-containing protein</fullName>
    </recommendedName>
</protein>
<evidence type="ECO:0000313" key="5">
    <source>
        <dbReference type="Proteomes" id="UP000249890"/>
    </source>
</evidence>
<evidence type="ECO:0000259" key="3">
    <source>
        <dbReference type="Pfam" id="PF00171"/>
    </source>
</evidence>
<dbReference type="InterPro" id="IPR016161">
    <property type="entry name" value="Ald_DH/histidinol_DH"/>
</dbReference>
<dbReference type="Gene3D" id="3.40.309.10">
    <property type="entry name" value="Aldehyde Dehydrogenase, Chain A, domain 2"/>
    <property type="match status" value="1"/>
</dbReference>
<evidence type="ECO:0000256" key="1">
    <source>
        <dbReference type="ARBA" id="ARBA00009986"/>
    </source>
</evidence>
<accession>A0A2Z2KF88</accession>
<dbReference type="InterPro" id="IPR051020">
    <property type="entry name" value="ALDH-related_metabolic_enz"/>
</dbReference>
<sequence length="66" mass="7325">MEGYSRAFRAARELEAGGVVIYDIPSFRIDQMLYGGVKDSGKGVEGIAYAVEEMTQLKYISFNLNV</sequence>
<dbReference type="SUPFAM" id="SSF53720">
    <property type="entry name" value="ALDH-like"/>
    <property type="match status" value="1"/>
</dbReference>
<reference evidence="4 5" key="1">
    <citation type="submission" date="2017-06" db="EMBL/GenBank/DDBJ databases">
        <title>Complete genome sequence of Paenibacillus donghaensis KCTC 13049T isolated from East Sea sediment, South Korea.</title>
        <authorList>
            <person name="Jung B.K."/>
            <person name="Hong S.-J."/>
            <person name="Shin J.-H."/>
        </authorList>
    </citation>
    <scope>NUCLEOTIDE SEQUENCE [LARGE SCALE GENOMIC DNA]</scope>
    <source>
        <strain evidence="4 5">KCTC 13049</strain>
    </source>
</reference>
<dbReference type="InterPro" id="IPR015590">
    <property type="entry name" value="Aldehyde_DH_dom"/>
</dbReference>